<dbReference type="AlphaFoldDB" id="A0A0R0C085"/>
<keyword evidence="11" id="KW-1185">Reference proteome</keyword>
<evidence type="ECO:0000256" key="6">
    <source>
        <dbReference type="PROSITE-ProRule" id="PRU00433"/>
    </source>
</evidence>
<dbReference type="Pfam" id="PF00034">
    <property type="entry name" value="Cytochrom_C"/>
    <property type="match status" value="1"/>
</dbReference>
<evidence type="ECO:0000259" key="8">
    <source>
        <dbReference type="PROSITE" id="PS51007"/>
    </source>
</evidence>
<reference evidence="10 12" key="2">
    <citation type="submission" date="2020-08" db="EMBL/GenBank/DDBJ databases">
        <title>Stenotrophomonas sp. W1S232.</title>
        <authorList>
            <person name="Deng Y."/>
        </authorList>
    </citation>
    <scope>NUCLEOTIDE SEQUENCE [LARGE SCALE GENOMIC DNA]</scope>
    <source>
        <strain evidence="10 12">W1S232</strain>
    </source>
</reference>
<dbReference type="Gene3D" id="1.10.760.10">
    <property type="entry name" value="Cytochrome c-like domain"/>
    <property type="match status" value="1"/>
</dbReference>
<dbReference type="OrthoDB" id="6038355at2"/>
<dbReference type="PANTHER" id="PTHR33751">
    <property type="entry name" value="CBB3-TYPE CYTOCHROME C OXIDASE SUBUNIT FIXP"/>
    <property type="match status" value="1"/>
</dbReference>
<organism evidence="9 11">
    <name type="scientific">Stenotrophomonas koreensis</name>
    <dbReference type="NCBI Taxonomy" id="266128"/>
    <lineage>
        <taxon>Bacteria</taxon>
        <taxon>Pseudomonadati</taxon>
        <taxon>Pseudomonadota</taxon>
        <taxon>Gammaproteobacteria</taxon>
        <taxon>Lysobacterales</taxon>
        <taxon>Lysobacteraceae</taxon>
        <taxon>Stenotrophomonas</taxon>
    </lineage>
</organism>
<dbReference type="Proteomes" id="UP000550609">
    <property type="component" value="Unassembled WGS sequence"/>
</dbReference>
<protein>
    <submittedName>
        <fullName evidence="9 10">Cytochrome C</fullName>
    </submittedName>
</protein>
<evidence type="ECO:0000256" key="1">
    <source>
        <dbReference type="ARBA" id="ARBA00022448"/>
    </source>
</evidence>
<keyword evidence="3 6" id="KW-0479">Metal-binding</keyword>
<dbReference type="RefSeq" id="WP_057664137.1">
    <property type="nucleotide sequence ID" value="NZ_JACIUV010000003.1"/>
</dbReference>
<evidence type="ECO:0000313" key="9">
    <source>
        <dbReference type="EMBL" id="KRG59738.1"/>
    </source>
</evidence>
<keyword evidence="7" id="KW-0732">Signal</keyword>
<feature type="signal peptide" evidence="7">
    <location>
        <begin position="1"/>
        <end position="27"/>
    </location>
</feature>
<keyword evidence="5 6" id="KW-0408">Iron</keyword>
<proteinExistence type="predicted"/>
<accession>A0A7W3UZJ1</accession>
<dbReference type="Proteomes" id="UP000051254">
    <property type="component" value="Unassembled WGS sequence"/>
</dbReference>
<evidence type="ECO:0000256" key="2">
    <source>
        <dbReference type="ARBA" id="ARBA00022617"/>
    </source>
</evidence>
<dbReference type="PROSITE" id="PS51007">
    <property type="entry name" value="CYTC"/>
    <property type="match status" value="1"/>
</dbReference>
<name>A0A0R0C085_9GAMM</name>
<dbReference type="InterPro" id="IPR009056">
    <property type="entry name" value="Cyt_c-like_dom"/>
</dbReference>
<reference evidence="9 11" key="1">
    <citation type="submission" date="2015-05" db="EMBL/GenBank/DDBJ databases">
        <title>Genome sequencing and analysis of members of genus Stenotrophomonas.</title>
        <authorList>
            <person name="Patil P.P."/>
            <person name="Midha S."/>
            <person name="Patil P.B."/>
        </authorList>
    </citation>
    <scope>NUCLEOTIDE SEQUENCE [LARGE SCALE GENOMIC DNA]</scope>
    <source>
        <strain evidence="9 11">DSM 17805</strain>
    </source>
</reference>
<keyword evidence="4" id="KW-0249">Electron transport</keyword>
<evidence type="ECO:0000313" key="12">
    <source>
        <dbReference type="Proteomes" id="UP000550609"/>
    </source>
</evidence>
<dbReference type="GO" id="GO:0020037">
    <property type="term" value="F:heme binding"/>
    <property type="evidence" value="ECO:0007669"/>
    <property type="project" value="InterPro"/>
</dbReference>
<accession>A0A0R0C085</accession>
<sequence>MRITPLTVCLALAVCLPSALWAVPAQAQTPPTPNPANGRQLAYTCQGCHGVTGYKNVYPSYKVPRIGGQSAAYLSQALHAYRDGKRVHPTMQAQSGSFSEQDIADLSAYLSSLE</sequence>
<evidence type="ECO:0000313" key="10">
    <source>
        <dbReference type="EMBL" id="MBB1116738.1"/>
    </source>
</evidence>
<dbReference type="InterPro" id="IPR036909">
    <property type="entry name" value="Cyt_c-like_dom_sf"/>
</dbReference>
<gene>
    <name evidence="9" type="ORF">ABB25_04270</name>
    <name evidence="10" type="ORF">H4O09_06655</name>
</gene>
<keyword evidence="1" id="KW-0813">Transport</keyword>
<dbReference type="PATRIC" id="fig|266128.3.peg.2504"/>
<dbReference type="GO" id="GO:0046872">
    <property type="term" value="F:metal ion binding"/>
    <property type="evidence" value="ECO:0007669"/>
    <property type="project" value="UniProtKB-KW"/>
</dbReference>
<dbReference type="EMBL" id="LDJH01000006">
    <property type="protein sequence ID" value="KRG59738.1"/>
    <property type="molecule type" value="Genomic_DNA"/>
</dbReference>
<feature type="chain" id="PRO_5006393283" evidence="7">
    <location>
        <begin position="28"/>
        <end position="114"/>
    </location>
</feature>
<keyword evidence="2 6" id="KW-0349">Heme</keyword>
<dbReference type="STRING" id="266128.ABB25_04270"/>
<dbReference type="GO" id="GO:0009055">
    <property type="term" value="F:electron transfer activity"/>
    <property type="evidence" value="ECO:0007669"/>
    <property type="project" value="InterPro"/>
</dbReference>
<evidence type="ECO:0000256" key="7">
    <source>
        <dbReference type="SAM" id="SignalP"/>
    </source>
</evidence>
<evidence type="ECO:0000256" key="5">
    <source>
        <dbReference type="ARBA" id="ARBA00023004"/>
    </source>
</evidence>
<dbReference type="EMBL" id="JACIUV010000003">
    <property type="protein sequence ID" value="MBB1116738.1"/>
    <property type="molecule type" value="Genomic_DNA"/>
</dbReference>
<feature type="domain" description="Cytochrome c" evidence="8">
    <location>
        <begin position="33"/>
        <end position="114"/>
    </location>
</feature>
<dbReference type="PANTHER" id="PTHR33751:SF9">
    <property type="entry name" value="CYTOCHROME C4"/>
    <property type="match status" value="1"/>
</dbReference>
<comment type="caution">
    <text evidence="9">The sequence shown here is derived from an EMBL/GenBank/DDBJ whole genome shotgun (WGS) entry which is preliminary data.</text>
</comment>
<dbReference type="InterPro" id="IPR050597">
    <property type="entry name" value="Cytochrome_c_Oxidase_Subunit"/>
</dbReference>
<evidence type="ECO:0000256" key="4">
    <source>
        <dbReference type="ARBA" id="ARBA00022982"/>
    </source>
</evidence>
<dbReference type="SUPFAM" id="SSF46626">
    <property type="entry name" value="Cytochrome c"/>
    <property type="match status" value="1"/>
</dbReference>
<evidence type="ECO:0000256" key="3">
    <source>
        <dbReference type="ARBA" id="ARBA00022723"/>
    </source>
</evidence>
<evidence type="ECO:0000313" key="11">
    <source>
        <dbReference type="Proteomes" id="UP000051254"/>
    </source>
</evidence>